<name>A0ABY2QXS6_9HYPH</name>
<keyword evidence="2" id="KW-1185">Reference proteome</keyword>
<proteinExistence type="predicted"/>
<accession>A0ABY2QXS6</accession>
<sequence>MMTSEILTEDVADFASRLEAMTEDEVFAAMRSLEISSENQSADRDDVLSRIALVEEEIERRFPGQLLAPYRNWQKDQPLT</sequence>
<evidence type="ECO:0000313" key="2">
    <source>
        <dbReference type="Proteomes" id="UP000309667"/>
    </source>
</evidence>
<evidence type="ECO:0000313" key="1">
    <source>
        <dbReference type="EMBL" id="THV15748.1"/>
    </source>
</evidence>
<dbReference type="Proteomes" id="UP000309667">
    <property type="component" value="Unassembled WGS sequence"/>
</dbReference>
<dbReference type="RefSeq" id="WP_136558015.1">
    <property type="nucleotide sequence ID" value="NZ_STGT01000002.1"/>
</dbReference>
<gene>
    <name evidence="1" type="ORF">E9677_10425</name>
</gene>
<protein>
    <submittedName>
        <fullName evidence="1">Uncharacterized protein</fullName>
    </submittedName>
</protein>
<dbReference type="EMBL" id="STGT01000002">
    <property type="protein sequence ID" value="THV15748.1"/>
    <property type="molecule type" value="Genomic_DNA"/>
</dbReference>
<reference evidence="1 2" key="1">
    <citation type="submission" date="2019-04" db="EMBL/GenBank/DDBJ databases">
        <title>Genome sequence of strain 7209-2.</title>
        <authorList>
            <person name="Gao J."/>
            <person name="Sun J."/>
        </authorList>
    </citation>
    <scope>NUCLEOTIDE SEQUENCE [LARGE SCALE GENOMIC DNA]</scope>
    <source>
        <strain evidence="1 2">7209-2</strain>
    </source>
</reference>
<comment type="caution">
    <text evidence="1">The sequence shown here is derived from an EMBL/GenBank/DDBJ whole genome shotgun (WGS) entry which is preliminary data.</text>
</comment>
<organism evidence="1 2">
    <name type="scientific">Rhizobium rhizophilum</name>
    <dbReference type="NCBI Taxonomy" id="1850373"/>
    <lineage>
        <taxon>Bacteria</taxon>
        <taxon>Pseudomonadati</taxon>
        <taxon>Pseudomonadota</taxon>
        <taxon>Alphaproteobacteria</taxon>
        <taxon>Hyphomicrobiales</taxon>
        <taxon>Rhizobiaceae</taxon>
        <taxon>Rhizobium/Agrobacterium group</taxon>
        <taxon>Rhizobium</taxon>
    </lineage>
</organism>